<keyword evidence="3" id="KW-1185">Reference proteome</keyword>
<dbReference type="EMBL" id="UHJJ01000002">
    <property type="protein sequence ID" value="SUQ12861.1"/>
    <property type="molecule type" value="Genomic_DNA"/>
</dbReference>
<evidence type="ECO:0000259" key="1">
    <source>
        <dbReference type="PROSITE" id="PS51186"/>
    </source>
</evidence>
<dbReference type="Proteomes" id="UP000254051">
    <property type="component" value="Unassembled WGS sequence"/>
</dbReference>
<dbReference type="PANTHER" id="PTHR43792">
    <property type="entry name" value="GNAT FAMILY, PUTATIVE (AFU_ORTHOLOGUE AFUA_3G00765)-RELATED-RELATED"/>
    <property type="match status" value="1"/>
</dbReference>
<evidence type="ECO:0000313" key="2">
    <source>
        <dbReference type="EMBL" id="SUQ12861.1"/>
    </source>
</evidence>
<dbReference type="InterPro" id="IPR051531">
    <property type="entry name" value="N-acetyltransferase"/>
</dbReference>
<dbReference type="RefSeq" id="WP_109708892.1">
    <property type="nucleotide sequence ID" value="NZ_QGDS01000002.1"/>
</dbReference>
<protein>
    <submittedName>
        <fullName evidence="2">Ribosomal-protein-alanine N-acetyltransferase</fullName>
    </submittedName>
</protein>
<dbReference type="PROSITE" id="PS51186">
    <property type="entry name" value="GNAT"/>
    <property type="match status" value="1"/>
</dbReference>
<dbReference type="Pfam" id="PF13302">
    <property type="entry name" value="Acetyltransf_3"/>
    <property type="match status" value="1"/>
</dbReference>
<organism evidence="2 3">
    <name type="scientific">Faecalicatena contorta</name>
    <dbReference type="NCBI Taxonomy" id="39482"/>
    <lineage>
        <taxon>Bacteria</taxon>
        <taxon>Bacillati</taxon>
        <taxon>Bacillota</taxon>
        <taxon>Clostridia</taxon>
        <taxon>Lachnospirales</taxon>
        <taxon>Lachnospiraceae</taxon>
        <taxon>Faecalicatena</taxon>
    </lineage>
</organism>
<dbReference type="GO" id="GO:0005737">
    <property type="term" value="C:cytoplasm"/>
    <property type="evidence" value="ECO:0007669"/>
    <property type="project" value="TreeGrafter"/>
</dbReference>
<dbReference type="OrthoDB" id="9795206at2"/>
<gene>
    <name evidence="2" type="ORF">SAMN05216529_10276</name>
</gene>
<dbReference type="SUPFAM" id="SSF55729">
    <property type="entry name" value="Acyl-CoA N-acyltransferases (Nat)"/>
    <property type="match status" value="1"/>
</dbReference>
<evidence type="ECO:0000313" key="3">
    <source>
        <dbReference type="Proteomes" id="UP000254051"/>
    </source>
</evidence>
<feature type="domain" description="N-acetyltransferase" evidence="1">
    <location>
        <begin position="18"/>
        <end position="173"/>
    </location>
</feature>
<keyword evidence="2" id="KW-0808">Transferase</keyword>
<proteinExistence type="predicted"/>
<reference evidence="3" key="1">
    <citation type="submission" date="2017-07" db="EMBL/GenBank/DDBJ databases">
        <authorList>
            <person name="Varghese N."/>
            <person name="Submissions S."/>
        </authorList>
    </citation>
    <scope>NUCLEOTIDE SEQUENCE [LARGE SCALE GENOMIC DNA]</scope>
    <source>
        <strain evidence="3">NLAE-zl-C134</strain>
    </source>
</reference>
<dbReference type="Gene3D" id="3.40.630.30">
    <property type="match status" value="1"/>
</dbReference>
<accession>A0A316A0U5</accession>
<sequence>MGLQDYVYKKPILETEKLILRMLKSSDVSDLKKWLSDNSLYQYWGKRPGKSDLNPELLFQKKEKPTKSFHWGIIHKADNQVIGEIWVYLIENDRMAKVAFRLSSDYQENGFMAEALAQVVIFCFEKTELQRLWSDVHILNTASYRTLEKTGFKREGHIREGKMVNTYCDYYLYGMTNADYIDITDKKLPPYGK</sequence>
<dbReference type="GO" id="GO:0008999">
    <property type="term" value="F:protein-N-terminal-alanine acetyltransferase activity"/>
    <property type="evidence" value="ECO:0007669"/>
    <property type="project" value="TreeGrafter"/>
</dbReference>
<dbReference type="InterPro" id="IPR016181">
    <property type="entry name" value="Acyl_CoA_acyltransferase"/>
</dbReference>
<dbReference type="AlphaFoldDB" id="A0A316A0U5"/>
<name>A0A316A0U5_9FIRM</name>
<dbReference type="PANTHER" id="PTHR43792:SF9">
    <property type="entry name" value="RIBOSOMAL-PROTEIN-ALANINE ACETYLTRANSFERASE"/>
    <property type="match status" value="1"/>
</dbReference>
<dbReference type="InterPro" id="IPR000182">
    <property type="entry name" value="GNAT_dom"/>
</dbReference>